<name>A0A9P9WCN2_9PEZI</name>
<feature type="compositionally biased region" description="Polar residues" evidence="1">
    <location>
        <begin position="496"/>
        <end position="508"/>
    </location>
</feature>
<feature type="region of interest" description="Disordered" evidence="1">
    <location>
        <begin position="258"/>
        <end position="280"/>
    </location>
</feature>
<organism evidence="2 3">
    <name type="scientific">Neoarthrinium moseri</name>
    <dbReference type="NCBI Taxonomy" id="1658444"/>
    <lineage>
        <taxon>Eukaryota</taxon>
        <taxon>Fungi</taxon>
        <taxon>Dikarya</taxon>
        <taxon>Ascomycota</taxon>
        <taxon>Pezizomycotina</taxon>
        <taxon>Sordariomycetes</taxon>
        <taxon>Xylariomycetidae</taxon>
        <taxon>Amphisphaeriales</taxon>
        <taxon>Apiosporaceae</taxon>
        <taxon>Neoarthrinium</taxon>
    </lineage>
</organism>
<dbReference type="EMBL" id="JAFIMR010000040">
    <property type="protein sequence ID" value="KAI1857490.1"/>
    <property type="molecule type" value="Genomic_DNA"/>
</dbReference>
<evidence type="ECO:0000313" key="2">
    <source>
        <dbReference type="EMBL" id="KAI1857490.1"/>
    </source>
</evidence>
<accession>A0A9P9WCN2</accession>
<feature type="region of interest" description="Disordered" evidence="1">
    <location>
        <begin position="485"/>
        <end position="518"/>
    </location>
</feature>
<comment type="caution">
    <text evidence="2">The sequence shown here is derived from an EMBL/GenBank/DDBJ whole genome shotgun (WGS) entry which is preliminary data.</text>
</comment>
<protein>
    <submittedName>
        <fullName evidence="2">Uncharacterized protein</fullName>
    </submittedName>
</protein>
<reference evidence="2" key="1">
    <citation type="submission" date="2021-03" db="EMBL/GenBank/DDBJ databases">
        <title>Revisited historic fungal species revealed as producer of novel bioactive compounds through whole genome sequencing and comparative genomics.</title>
        <authorList>
            <person name="Vignolle G.A."/>
            <person name="Hochenegger N."/>
            <person name="Mach R.L."/>
            <person name="Mach-Aigner A.R."/>
            <person name="Javad Rahimi M."/>
            <person name="Salim K.A."/>
            <person name="Chan C.M."/>
            <person name="Lim L.B.L."/>
            <person name="Cai F."/>
            <person name="Druzhinina I.S."/>
            <person name="U'Ren J.M."/>
            <person name="Derntl C."/>
        </authorList>
    </citation>
    <scope>NUCLEOTIDE SEQUENCE</scope>
    <source>
        <strain evidence="2">TUCIM 5799</strain>
    </source>
</reference>
<keyword evidence="3" id="KW-1185">Reference proteome</keyword>
<dbReference type="AlphaFoldDB" id="A0A9P9WCN2"/>
<proteinExistence type="predicted"/>
<dbReference type="Proteomes" id="UP000829685">
    <property type="component" value="Unassembled WGS sequence"/>
</dbReference>
<sequence length="518" mass="56985">MSFNVHPDIEALFEQEAAANVEDRTYVPVATNINQARNTYNAYLNTYNVDEEHAGDQQFPQQTAQQQAALARRLHDSIIDSDEVDKSKVHAPAVAISLIAWKLVEALEDAQRGICRVDPHFTKGGAKYEAFESIEDRADTVCEALESDASLCVNMFQGDIWIRRLCWNPARELKLKKSNAKGNAIKNQTVKVAADAMRRELFIVADDGSITRRDGTHVANSVADNLPPRMLQAAAKDRTRTRVGDRADIKKMSGFHKSSTARRGSFMAHRQAEPSSTNWNEPLMTGALNDPVNNSYASQDFWGIRGHSDFLSPVNSTVPPTQPVFPSQVGIVTGEVSHQSQQATGSLVQPQSTYDSFALHRHSRPMQLLTNEHRGGQQFDIDLQNILADFNGGGGASDFTSQLPENLHDELQFGQDIMQQIGMPVDPELQDLGLASGGYGSAEEAPSGQRVEVPTGSFDDQMASFAFDDQVFDISQASRYNGSSFEQVQGLHSGAQPEQQGQEETSLDSFFEFEDAGS</sequence>
<feature type="region of interest" description="Disordered" evidence="1">
    <location>
        <begin position="436"/>
        <end position="455"/>
    </location>
</feature>
<evidence type="ECO:0000256" key="1">
    <source>
        <dbReference type="SAM" id="MobiDB-lite"/>
    </source>
</evidence>
<gene>
    <name evidence="2" type="ORF">JX265_011225</name>
</gene>
<evidence type="ECO:0000313" key="3">
    <source>
        <dbReference type="Proteomes" id="UP000829685"/>
    </source>
</evidence>